<evidence type="ECO:0000256" key="1">
    <source>
        <dbReference type="SAM" id="Coils"/>
    </source>
</evidence>
<keyword evidence="1" id="KW-0175">Coiled coil</keyword>
<dbReference type="Gene3D" id="1.20.5.1700">
    <property type="match status" value="1"/>
</dbReference>
<dbReference type="RefSeq" id="WP_014859750.1">
    <property type="nucleotide sequence ID" value="NC_018220.1"/>
</dbReference>
<sequence>MAKPKKDDDAKVWTNVSANPVILSDGSTVAPGEATTEAQAALVPGSCWEEWRVLVPGSAEQSFAADQQIDELRQENAQLRQQLADAATAASSAATEHGEAVAKLNQEIEALKAQIKPAE</sequence>
<gene>
    <name evidence="2" type="ordered locus">T1E_1359</name>
</gene>
<name>I7C6A5_PSEPT</name>
<dbReference type="EMBL" id="CP003734">
    <property type="protein sequence ID" value="AFO47214.1"/>
    <property type="molecule type" value="Genomic_DNA"/>
</dbReference>
<reference evidence="3" key="1">
    <citation type="journal article" date="2013" name="Microb. Biotechnol.">
        <title>Metabolic potential of the organic-solvent tolerant Pseudomonas putida DOT-T1E deduced from its annotated genome.</title>
        <authorList>
            <person name="Udaondo Z."/>
            <person name="Molina L."/>
            <person name="Daniels C."/>
            <person name="Gomez M.J."/>
            <person name="Molina-Henares M.A."/>
            <person name="Matilla M.A."/>
            <person name="Roca A."/>
            <person name="Fernandez M."/>
            <person name="Duque E."/>
            <person name="Segura A."/>
            <person name="Ramos J.L."/>
        </authorList>
    </citation>
    <scope>NUCLEOTIDE SEQUENCE [LARGE SCALE GENOMIC DNA]</scope>
    <source>
        <strain evidence="3">DOT-T1E</strain>
    </source>
</reference>
<protein>
    <submittedName>
        <fullName evidence="2">Uncharacterized protein</fullName>
    </submittedName>
</protein>
<dbReference type="AlphaFoldDB" id="I7C6A5"/>
<dbReference type="PATRIC" id="fig|1196325.3.peg.1364"/>
<dbReference type="KEGG" id="ppx:T1E_1359"/>
<dbReference type="Proteomes" id="UP000006503">
    <property type="component" value="Chromosome"/>
</dbReference>
<dbReference type="HOGENOM" id="CLU_2059373_0_0_6"/>
<accession>I7C6A5</accession>
<proteinExistence type="predicted"/>
<evidence type="ECO:0000313" key="2">
    <source>
        <dbReference type="EMBL" id="AFO47214.1"/>
    </source>
</evidence>
<dbReference type="SUPFAM" id="SSF75704">
    <property type="entry name" value="Mitotic arrest deficient-like 1, Mad1"/>
    <property type="match status" value="1"/>
</dbReference>
<evidence type="ECO:0000313" key="3">
    <source>
        <dbReference type="Proteomes" id="UP000006503"/>
    </source>
</evidence>
<feature type="coiled-coil region" evidence="1">
    <location>
        <begin position="62"/>
        <end position="114"/>
    </location>
</feature>
<organism evidence="2 3">
    <name type="scientific">Pseudomonas putida (strain DOT-T1E)</name>
    <dbReference type="NCBI Taxonomy" id="1196325"/>
    <lineage>
        <taxon>Bacteria</taxon>
        <taxon>Pseudomonadati</taxon>
        <taxon>Pseudomonadota</taxon>
        <taxon>Gammaproteobacteria</taxon>
        <taxon>Pseudomonadales</taxon>
        <taxon>Pseudomonadaceae</taxon>
        <taxon>Pseudomonas</taxon>
    </lineage>
</organism>